<evidence type="ECO:0000313" key="2">
    <source>
        <dbReference type="Proteomes" id="UP000001952"/>
    </source>
</evidence>
<reference evidence="1 2" key="1">
    <citation type="journal article" date="2006" name="Proc. Natl. Acad. Sci. U.S.A.">
        <title>Identification of genes subject to positive selection in uropathogenic strains of Escherichia coli: a comparative genomics approach.</title>
        <authorList>
            <person name="Chen S.L."/>
            <person name="Hung C.S."/>
            <person name="Xu J."/>
            <person name="Reigstad C.S."/>
            <person name="Magrini V."/>
            <person name="Sabo A."/>
            <person name="Blasiar D."/>
            <person name="Bieri T."/>
            <person name="Meyer R.R."/>
            <person name="Ozersky P."/>
            <person name="Armstrong J.R."/>
            <person name="Fulton R.S."/>
            <person name="Latreille J.P."/>
            <person name="Spieth J."/>
            <person name="Hooton T.M."/>
            <person name="Mardis E.R."/>
            <person name="Hultgren S.J."/>
            <person name="Gordon J.I."/>
        </authorList>
    </citation>
    <scope>NUCLEOTIDE SEQUENCE [LARGE SCALE GENOMIC DNA]</scope>
    <source>
        <strain evidence="2">UTI89 / UPEC</strain>
    </source>
</reference>
<accession>Q1R2S2</accession>
<evidence type="ECO:0000313" key="1">
    <source>
        <dbReference type="EMBL" id="ABE10342.1"/>
    </source>
</evidence>
<name>Q1R2S2_ECOUT</name>
<protein>
    <submittedName>
        <fullName evidence="1">Uncharacterized protein</fullName>
    </submittedName>
</protein>
<dbReference type="AlphaFoldDB" id="Q1R2S2"/>
<sequence length="81" mass="9224">MKYLFFENIHSIFLTFSLFRTSVSPDFPMIFALPSIILGQFTTNQLTNFVICMGNTVERRLGVVHNPFKRSGDGHDLRAVA</sequence>
<dbReference type="KEGG" id="eci:UTI89_C4939"/>
<proteinExistence type="predicted"/>
<dbReference type="Proteomes" id="UP000001952">
    <property type="component" value="Chromosome"/>
</dbReference>
<gene>
    <name evidence="1" type="ordered locus">UTI89_C4939</name>
</gene>
<dbReference type="HOGENOM" id="CLU_195151_0_0_6"/>
<organism evidence="1 2">
    <name type="scientific">Escherichia coli (strain UTI89 / UPEC)</name>
    <dbReference type="NCBI Taxonomy" id="364106"/>
    <lineage>
        <taxon>Bacteria</taxon>
        <taxon>Pseudomonadati</taxon>
        <taxon>Pseudomonadota</taxon>
        <taxon>Gammaproteobacteria</taxon>
        <taxon>Enterobacterales</taxon>
        <taxon>Enterobacteriaceae</taxon>
        <taxon>Escherichia</taxon>
    </lineage>
</organism>
<dbReference type="EMBL" id="CP000243">
    <property type="protein sequence ID" value="ABE10342.1"/>
    <property type="molecule type" value="Genomic_DNA"/>
</dbReference>